<dbReference type="EMBL" id="AYZR01000004">
    <property type="protein sequence ID" value="KRM94172.1"/>
    <property type="molecule type" value="Genomic_DNA"/>
</dbReference>
<evidence type="ECO:0000313" key="1">
    <source>
        <dbReference type="EMBL" id="KRM94172.1"/>
    </source>
</evidence>
<sequence length="52" mass="5792">MIVNDNICPGNIFRHKKSGSFCFRQIGVSVGVDLIKEPILKDELMKTPGFPT</sequence>
<gene>
    <name evidence="1" type="ORF">FC56_GL001119</name>
</gene>
<keyword evidence="2" id="KW-1185">Reference proteome</keyword>
<organism evidence="1 2">
    <name type="scientific">Lentilactobacillus senioris DSM 24302 = JCM 17472</name>
    <dbReference type="NCBI Taxonomy" id="1423802"/>
    <lineage>
        <taxon>Bacteria</taxon>
        <taxon>Bacillati</taxon>
        <taxon>Bacillota</taxon>
        <taxon>Bacilli</taxon>
        <taxon>Lactobacillales</taxon>
        <taxon>Lactobacillaceae</taxon>
        <taxon>Lentilactobacillus</taxon>
    </lineage>
</organism>
<comment type="caution">
    <text evidence="1">The sequence shown here is derived from an EMBL/GenBank/DDBJ whole genome shotgun (WGS) entry which is preliminary data.</text>
</comment>
<proteinExistence type="predicted"/>
<dbReference type="AlphaFoldDB" id="A0A0R2D237"/>
<dbReference type="Proteomes" id="UP000051256">
    <property type="component" value="Unassembled WGS sequence"/>
</dbReference>
<evidence type="ECO:0000313" key="2">
    <source>
        <dbReference type="Proteomes" id="UP000051256"/>
    </source>
</evidence>
<name>A0A0R2D237_9LACO</name>
<reference evidence="1 2" key="1">
    <citation type="journal article" date="2015" name="Genome Announc.">
        <title>Expanding the biotechnology potential of lactobacilli through comparative genomics of 213 strains and associated genera.</title>
        <authorList>
            <person name="Sun Z."/>
            <person name="Harris H.M."/>
            <person name="McCann A."/>
            <person name="Guo C."/>
            <person name="Argimon S."/>
            <person name="Zhang W."/>
            <person name="Yang X."/>
            <person name="Jeffery I.B."/>
            <person name="Cooney J.C."/>
            <person name="Kagawa T.F."/>
            <person name="Liu W."/>
            <person name="Song Y."/>
            <person name="Salvetti E."/>
            <person name="Wrobel A."/>
            <person name="Rasinkangas P."/>
            <person name="Parkhill J."/>
            <person name="Rea M.C."/>
            <person name="O'Sullivan O."/>
            <person name="Ritari J."/>
            <person name="Douillard F.P."/>
            <person name="Paul Ross R."/>
            <person name="Yang R."/>
            <person name="Briner A.E."/>
            <person name="Felis G.E."/>
            <person name="de Vos W.M."/>
            <person name="Barrangou R."/>
            <person name="Klaenhammer T.R."/>
            <person name="Caufield P.W."/>
            <person name="Cui Y."/>
            <person name="Zhang H."/>
            <person name="O'Toole P.W."/>
        </authorList>
    </citation>
    <scope>NUCLEOTIDE SEQUENCE [LARGE SCALE GENOMIC DNA]</scope>
    <source>
        <strain evidence="1 2">DSM 24302</strain>
    </source>
</reference>
<dbReference type="PATRIC" id="fig|1423802.4.peg.1134"/>
<protein>
    <submittedName>
        <fullName evidence="1">Uncharacterized protein</fullName>
    </submittedName>
</protein>
<accession>A0A0R2D237</accession>